<dbReference type="EMBL" id="HBUF01353116">
    <property type="protein sequence ID" value="CAG6715400.1"/>
    <property type="molecule type" value="Transcribed_RNA"/>
</dbReference>
<organism evidence="1">
    <name type="scientific">Cacopsylla melanoneura</name>
    <dbReference type="NCBI Taxonomy" id="428564"/>
    <lineage>
        <taxon>Eukaryota</taxon>
        <taxon>Metazoa</taxon>
        <taxon>Ecdysozoa</taxon>
        <taxon>Arthropoda</taxon>
        <taxon>Hexapoda</taxon>
        <taxon>Insecta</taxon>
        <taxon>Pterygota</taxon>
        <taxon>Neoptera</taxon>
        <taxon>Paraneoptera</taxon>
        <taxon>Hemiptera</taxon>
        <taxon>Sternorrhyncha</taxon>
        <taxon>Psylloidea</taxon>
        <taxon>Psyllidae</taxon>
        <taxon>Psyllinae</taxon>
        <taxon>Cacopsylla</taxon>
    </lineage>
</organism>
<sequence length="104" mass="11690">MDCTVYTSNPGPSVSELFLDAARFTCYTLDGWSSSPLPPPTPCLYQTGRLGRCSFKFVQEWRMNAIVKQRVFVMIRTKVAVAAPVARYVMNKIETALDFNSNKS</sequence>
<proteinExistence type="predicted"/>
<evidence type="ECO:0000313" key="1">
    <source>
        <dbReference type="EMBL" id="CAG6754630.1"/>
    </source>
</evidence>
<dbReference type="EMBL" id="HBUF01539721">
    <property type="protein sequence ID" value="CAG6754616.1"/>
    <property type="molecule type" value="Transcribed_RNA"/>
</dbReference>
<accession>A0A8D8ZWY9</accession>
<dbReference type="EMBL" id="HBUF01539725">
    <property type="protein sequence ID" value="CAG6754630.1"/>
    <property type="molecule type" value="Transcribed_RNA"/>
</dbReference>
<reference evidence="1" key="1">
    <citation type="submission" date="2021-05" db="EMBL/GenBank/DDBJ databases">
        <authorList>
            <person name="Alioto T."/>
            <person name="Alioto T."/>
            <person name="Gomez Garrido J."/>
        </authorList>
    </citation>
    <scope>NUCLEOTIDE SEQUENCE</scope>
</reference>
<protein>
    <submittedName>
        <fullName evidence="1">Uncharacterized protein</fullName>
    </submittedName>
</protein>
<name>A0A8D8ZWY9_9HEMI</name>
<dbReference type="AlphaFoldDB" id="A0A8D8ZWY9"/>